<dbReference type="STRING" id="945553.A0A0D2NGI8"/>
<protein>
    <recommendedName>
        <fullName evidence="4">C2H2-type domain-containing protein</fullName>
    </recommendedName>
</protein>
<feature type="region of interest" description="Disordered" evidence="1">
    <location>
        <begin position="66"/>
        <end position="98"/>
    </location>
</feature>
<feature type="compositionally biased region" description="Basic residues" evidence="1">
    <location>
        <begin position="78"/>
        <end position="89"/>
    </location>
</feature>
<dbReference type="EMBL" id="KN817594">
    <property type="protein sequence ID" value="KJA18079.1"/>
    <property type="molecule type" value="Genomic_DNA"/>
</dbReference>
<name>A0A0D2NGI8_HYPSF</name>
<evidence type="ECO:0008006" key="4">
    <source>
        <dbReference type="Google" id="ProtNLM"/>
    </source>
</evidence>
<reference evidence="3" key="1">
    <citation type="submission" date="2014-04" db="EMBL/GenBank/DDBJ databases">
        <title>Evolutionary Origins and Diversification of the Mycorrhizal Mutualists.</title>
        <authorList>
            <consortium name="DOE Joint Genome Institute"/>
            <consortium name="Mycorrhizal Genomics Consortium"/>
            <person name="Kohler A."/>
            <person name="Kuo A."/>
            <person name="Nagy L.G."/>
            <person name="Floudas D."/>
            <person name="Copeland A."/>
            <person name="Barry K.W."/>
            <person name="Cichocki N."/>
            <person name="Veneault-Fourrey C."/>
            <person name="LaButti K."/>
            <person name="Lindquist E.A."/>
            <person name="Lipzen A."/>
            <person name="Lundell T."/>
            <person name="Morin E."/>
            <person name="Murat C."/>
            <person name="Riley R."/>
            <person name="Ohm R."/>
            <person name="Sun H."/>
            <person name="Tunlid A."/>
            <person name="Henrissat B."/>
            <person name="Grigoriev I.V."/>
            <person name="Hibbett D.S."/>
            <person name="Martin F."/>
        </authorList>
    </citation>
    <scope>NUCLEOTIDE SEQUENCE [LARGE SCALE GENOMIC DNA]</scope>
    <source>
        <strain evidence="3">FD-334 SS-4</strain>
    </source>
</reference>
<dbReference type="Proteomes" id="UP000054270">
    <property type="component" value="Unassembled WGS sequence"/>
</dbReference>
<dbReference type="OMA" id="MHSCPAC"/>
<proteinExistence type="predicted"/>
<keyword evidence="3" id="KW-1185">Reference proteome</keyword>
<gene>
    <name evidence="2" type="ORF">HYPSUDRAFT_218447</name>
</gene>
<evidence type="ECO:0000256" key="1">
    <source>
        <dbReference type="SAM" id="MobiDB-lite"/>
    </source>
</evidence>
<dbReference type="AlphaFoldDB" id="A0A0D2NGI8"/>
<accession>A0A0D2NGI8</accession>
<evidence type="ECO:0000313" key="3">
    <source>
        <dbReference type="Proteomes" id="UP000054270"/>
    </source>
</evidence>
<dbReference type="OrthoDB" id="3256870at2759"/>
<sequence>MEEEESVCSSYCSSDDCLPEDRPAPAATLDTDAFARKMKRILLWRAHSEAPAPDAASLKRKLAEIDEPVLDDDTASHTSKRSRAHRSRHSSASAPPGPHACPACDAGFATPAALRAHGLRGGSEACCVAVEYALEQ</sequence>
<feature type="region of interest" description="Disordered" evidence="1">
    <location>
        <begin position="1"/>
        <end position="27"/>
    </location>
</feature>
<organism evidence="2 3">
    <name type="scientific">Hypholoma sublateritium (strain FD-334 SS-4)</name>
    <dbReference type="NCBI Taxonomy" id="945553"/>
    <lineage>
        <taxon>Eukaryota</taxon>
        <taxon>Fungi</taxon>
        <taxon>Dikarya</taxon>
        <taxon>Basidiomycota</taxon>
        <taxon>Agaricomycotina</taxon>
        <taxon>Agaricomycetes</taxon>
        <taxon>Agaricomycetidae</taxon>
        <taxon>Agaricales</taxon>
        <taxon>Agaricineae</taxon>
        <taxon>Strophariaceae</taxon>
        <taxon>Hypholoma</taxon>
    </lineage>
</organism>
<evidence type="ECO:0000313" key="2">
    <source>
        <dbReference type="EMBL" id="KJA18079.1"/>
    </source>
</evidence>